<dbReference type="PROSITE" id="PS51679">
    <property type="entry name" value="SAM_MT_C5"/>
    <property type="match status" value="1"/>
</dbReference>
<evidence type="ECO:0000256" key="4">
    <source>
        <dbReference type="ARBA" id="ARBA00022691"/>
    </source>
</evidence>
<dbReference type="NCBIfam" id="TIGR00675">
    <property type="entry name" value="dcm"/>
    <property type="match status" value="1"/>
</dbReference>
<name>A0AAW9TSF3_RHIML</name>
<keyword evidence="2 7" id="KW-0489">Methyltransferase</keyword>
<comment type="caution">
    <text evidence="9">The sequence shown here is derived from an EMBL/GenBank/DDBJ whole genome shotgun (WGS) entry which is preliminary data.</text>
</comment>
<dbReference type="EMBL" id="WISR01000142">
    <property type="protein sequence ID" value="MQW33990.1"/>
    <property type="molecule type" value="Genomic_DNA"/>
</dbReference>
<reference evidence="9 10" key="1">
    <citation type="journal article" date="2013" name="Genome Biol.">
        <title>Comparative genomics of the core and accessory genomes of 48 Sinorhizobium strains comprising five genospecies.</title>
        <authorList>
            <person name="Sugawara M."/>
            <person name="Epstein B."/>
            <person name="Badgley B.D."/>
            <person name="Unno T."/>
            <person name="Xu L."/>
            <person name="Reese J."/>
            <person name="Gyaneshwar P."/>
            <person name="Denny R."/>
            <person name="Mudge J."/>
            <person name="Bharti A.K."/>
            <person name="Farmer A.D."/>
            <person name="May G.D."/>
            <person name="Woodward J.E."/>
            <person name="Medigue C."/>
            <person name="Vallenet D."/>
            <person name="Lajus A."/>
            <person name="Rouy Z."/>
            <person name="Martinez-Vaz B."/>
            <person name="Tiffin P."/>
            <person name="Young N.D."/>
            <person name="Sadowsky M.J."/>
        </authorList>
    </citation>
    <scope>NUCLEOTIDE SEQUENCE [LARGE SCALE GENOMIC DNA]</scope>
    <source>
        <strain evidence="9 10">N6B1</strain>
    </source>
</reference>
<dbReference type="GO" id="GO:0003886">
    <property type="term" value="F:DNA (cytosine-5-)-methyltransferase activity"/>
    <property type="evidence" value="ECO:0007669"/>
    <property type="project" value="UniProtKB-EC"/>
</dbReference>
<keyword evidence="5" id="KW-0680">Restriction system</keyword>
<dbReference type="InterPro" id="IPR031303">
    <property type="entry name" value="C5_meth_CS"/>
</dbReference>
<dbReference type="AlphaFoldDB" id="A0AAW9TSF3"/>
<feature type="active site" evidence="7">
    <location>
        <position position="110"/>
    </location>
</feature>
<dbReference type="PANTHER" id="PTHR10629">
    <property type="entry name" value="CYTOSINE-SPECIFIC METHYLTRANSFERASE"/>
    <property type="match status" value="1"/>
</dbReference>
<keyword evidence="3 7" id="KW-0808">Transferase</keyword>
<dbReference type="Gene3D" id="3.40.50.150">
    <property type="entry name" value="Vaccinia Virus protein VP39"/>
    <property type="match status" value="1"/>
</dbReference>
<dbReference type="GO" id="GO:0032259">
    <property type="term" value="P:methylation"/>
    <property type="evidence" value="ECO:0007669"/>
    <property type="project" value="UniProtKB-KW"/>
</dbReference>
<dbReference type="EC" id="2.1.1.37" evidence="1"/>
<dbReference type="RefSeq" id="WP_153349774.1">
    <property type="nucleotide sequence ID" value="NZ_WISR01000142.1"/>
</dbReference>
<dbReference type="PANTHER" id="PTHR10629:SF52">
    <property type="entry name" value="DNA (CYTOSINE-5)-METHYLTRANSFERASE 1"/>
    <property type="match status" value="1"/>
</dbReference>
<comment type="catalytic activity">
    <reaction evidence="6">
        <text>a 2'-deoxycytidine in DNA + S-adenosyl-L-methionine = a 5-methyl-2'-deoxycytidine in DNA + S-adenosyl-L-homocysteine + H(+)</text>
        <dbReference type="Rhea" id="RHEA:13681"/>
        <dbReference type="Rhea" id="RHEA-COMP:11369"/>
        <dbReference type="Rhea" id="RHEA-COMP:11370"/>
        <dbReference type="ChEBI" id="CHEBI:15378"/>
        <dbReference type="ChEBI" id="CHEBI:57856"/>
        <dbReference type="ChEBI" id="CHEBI:59789"/>
        <dbReference type="ChEBI" id="CHEBI:85452"/>
        <dbReference type="ChEBI" id="CHEBI:85454"/>
        <dbReference type="EC" id="2.1.1.37"/>
    </reaction>
</comment>
<evidence type="ECO:0000256" key="5">
    <source>
        <dbReference type="ARBA" id="ARBA00022747"/>
    </source>
</evidence>
<dbReference type="InterPro" id="IPR001525">
    <property type="entry name" value="C5_MeTfrase"/>
</dbReference>
<sequence length="380" mass="41977">MFIEGLPYENPDAGSVFDDGSSGEFSPGAPILVYDFFSGCGGTSEGLRAAGMRPVLGLDIDREAIATYAQNFNGAKAVHRNVCDLMTSELEHLFERDRRSPVLFSACAPCQPFSRQNRQRKEEDGRISLLAELGRFVRRFRPELIFIENVPGLQSFSEAEDGPLARLFELLDACEYSHTCQTVEAQTYGVPQNRRRLVVVASLFGPFTFPQPTHGSEAGMEKIVTVRDAIGHLPAIQAGTADSSVTNHYACSLSERNLERIRAVPEGGDRRSWSDHLKLSCHVGLRGYTDVYGRMSWDRPSPSLTTRCISLSNGRFGHPEQDRAISVREAACIQTFPDDFEFFGSVNAMARQIGNAVPPRLAEVIGRALIEHVDHHMGIA</sequence>
<dbReference type="Pfam" id="PF00145">
    <property type="entry name" value="DNA_methylase"/>
    <property type="match status" value="1"/>
</dbReference>
<gene>
    <name evidence="9" type="primary">dcm</name>
    <name evidence="9" type="ORF">GHK53_14645</name>
</gene>
<dbReference type="GO" id="GO:0003677">
    <property type="term" value="F:DNA binding"/>
    <property type="evidence" value="ECO:0007669"/>
    <property type="project" value="TreeGrafter"/>
</dbReference>
<evidence type="ECO:0000256" key="2">
    <source>
        <dbReference type="ARBA" id="ARBA00022603"/>
    </source>
</evidence>
<evidence type="ECO:0000313" key="9">
    <source>
        <dbReference type="EMBL" id="MQW33990.1"/>
    </source>
</evidence>
<evidence type="ECO:0000313" key="10">
    <source>
        <dbReference type="Proteomes" id="UP000429484"/>
    </source>
</evidence>
<accession>A0AAW9TSF3</accession>
<evidence type="ECO:0000256" key="6">
    <source>
        <dbReference type="ARBA" id="ARBA00047422"/>
    </source>
</evidence>
<dbReference type="SUPFAM" id="SSF53335">
    <property type="entry name" value="S-adenosyl-L-methionine-dependent methyltransferases"/>
    <property type="match status" value="1"/>
</dbReference>
<keyword evidence="4 7" id="KW-0949">S-adenosyl-L-methionine</keyword>
<dbReference type="InterPro" id="IPR050390">
    <property type="entry name" value="C5-Methyltransferase"/>
</dbReference>
<dbReference type="InterPro" id="IPR029063">
    <property type="entry name" value="SAM-dependent_MTases_sf"/>
</dbReference>
<dbReference type="PRINTS" id="PR00105">
    <property type="entry name" value="C5METTRFRASE"/>
</dbReference>
<dbReference type="Gene3D" id="3.90.120.10">
    <property type="entry name" value="DNA Methylase, subunit A, domain 2"/>
    <property type="match status" value="1"/>
</dbReference>
<evidence type="ECO:0000256" key="7">
    <source>
        <dbReference type="PROSITE-ProRule" id="PRU01016"/>
    </source>
</evidence>
<dbReference type="GO" id="GO:0044027">
    <property type="term" value="P:negative regulation of gene expression via chromosomal CpG island methylation"/>
    <property type="evidence" value="ECO:0007669"/>
    <property type="project" value="TreeGrafter"/>
</dbReference>
<evidence type="ECO:0000256" key="1">
    <source>
        <dbReference type="ARBA" id="ARBA00011975"/>
    </source>
</evidence>
<dbReference type="Proteomes" id="UP000429484">
    <property type="component" value="Unassembled WGS sequence"/>
</dbReference>
<evidence type="ECO:0000256" key="3">
    <source>
        <dbReference type="ARBA" id="ARBA00022679"/>
    </source>
</evidence>
<protein>
    <recommendedName>
        <fullName evidence="1">DNA (cytosine-5-)-methyltransferase</fullName>
        <ecNumber evidence="1">2.1.1.37</ecNumber>
    </recommendedName>
</protein>
<evidence type="ECO:0000256" key="8">
    <source>
        <dbReference type="RuleBase" id="RU000416"/>
    </source>
</evidence>
<comment type="similarity">
    <text evidence="7 8">Belongs to the class I-like SAM-binding methyltransferase superfamily. C5-methyltransferase family.</text>
</comment>
<organism evidence="9 10">
    <name type="scientific">Rhizobium meliloti</name>
    <name type="common">Ensifer meliloti</name>
    <name type="synonym">Sinorhizobium meliloti</name>
    <dbReference type="NCBI Taxonomy" id="382"/>
    <lineage>
        <taxon>Bacteria</taxon>
        <taxon>Pseudomonadati</taxon>
        <taxon>Pseudomonadota</taxon>
        <taxon>Alphaproteobacteria</taxon>
        <taxon>Hyphomicrobiales</taxon>
        <taxon>Rhizobiaceae</taxon>
        <taxon>Sinorhizobium/Ensifer group</taxon>
        <taxon>Sinorhizobium</taxon>
    </lineage>
</organism>
<dbReference type="PROSITE" id="PS00095">
    <property type="entry name" value="C5_MTASE_2"/>
    <property type="match status" value="1"/>
</dbReference>
<proteinExistence type="inferred from homology"/>
<dbReference type="GO" id="GO:0009307">
    <property type="term" value="P:DNA restriction-modification system"/>
    <property type="evidence" value="ECO:0007669"/>
    <property type="project" value="UniProtKB-KW"/>
</dbReference>